<reference evidence="2 3" key="1">
    <citation type="submission" date="2015-12" db="EMBL/GenBank/DDBJ databases">
        <title>The genome of Folsomia candida.</title>
        <authorList>
            <person name="Faddeeva A."/>
            <person name="Derks M.F."/>
            <person name="Anvar Y."/>
            <person name="Smit S."/>
            <person name="Van Straalen N."/>
            <person name="Roelofs D."/>
        </authorList>
    </citation>
    <scope>NUCLEOTIDE SEQUENCE [LARGE SCALE GENOMIC DNA]</scope>
    <source>
        <strain evidence="2 3">VU population</strain>
        <tissue evidence="2">Whole body</tissue>
    </source>
</reference>
<keyword evidence="3" id="KW-1185">Reference proteome</keyword>
<feature type="domain" description="F-box" evidence="1">
    <location>
        <begin position="21"/>
        <end position="49"/>
    </location>
</feature>
<dbReference type="Pfam" id="PF00646">
    <property type="entry name" value="F-box"/>
    <property type="match status" value="1"/>
</dbReference>
<accession>A0A226DW63</accession>
<gene>
    <name evidence="2" type="ORF">Fcan01_16551</name>
</gene>
<evidence type="ECO:0000259" key="1">
    <source>
        <dbReference type="Pfam" id="PF00646"/>
    </source>
</evidence>
<dbReference type="SUPFAM" id="SSF52047">
    <property type="entry name" value="RNI-like"/>
    <property type="match status" value="1"/>
</dbReference>
<dbReference type="EMBL" id="LNIX01000011">
    <property type="protein sequence ID" value="OXA48931.1"/>
    <property type="molecule type" value="Genomic_DNA"/>
</dbReference>
<name>A0A226DW63_FOLCA</name>
<evidence type="ECO:0000313" key="2">
    <source>
        <dbReference type="EMBL" id="OXA48931.1"/>
    </source>
</evidence>
<dbReference type="InterPro" id="IPR001810">
    <property type="entry name" value="F-box_dom"/>
</dbReference>
<dbReference type="OrthoDB" id="8254904at2759"/>
<dbReference type="SUPFAM" id="SSF81383">
    <property type="entry name" value="F-box domain"/>
    <property type="match status" value="1"/>
</dbReference>
<dbReference type="AlphaFoldDB" id="A0A226DW63"/>
<evidence type="ECO:0000313" key="3">
    <source>
        <dbReference type="Proteomes" id="UP000198287"/>
    </source>
</evidence>
<protein>
    <recommendedName>
        <fullName evidence="1">F-box domain-containing protein</fullName>
    </recommendedName>
</protein>
<dbReference type="InterPro" id="IPR036047">
    <property type="entry name" value="F-box-like_dom_sf"/>
</dbReference>
<sequence length="563" mass="64244">MNMDKPESARYKITEALEIDLLLENIFKYLKLKDIAICRIINRHWCSVATPLMKEMISQFTLNFAQSDITKYCDYVSTSGSDCVKYSNFKFYQPPIESEFLEKCGEHVTSLTFQYIYRNSLESLTQILTQTPNLAKFEIVRLSLDYRSTPTILQDNVPWDKLVMQIRTISITAFDTSEELGQEFLLRLFRACPNLKEAITGANNASFLHQLLFTERAANLSHLSLGHVDGQILEILCTNKDQFHLKFLKIGQLLAVEGKLLEFLQVQANSLESFIVCELWSDFPHTNGITFPERMPNLKLLRIGLKRWDAPYWEALMAPLNIPRQLPALQKLLISGCGKHQFFDIHIRKLGSGGALRVGIGTSGGGLLPPDVQKLGRLFPNLTELSVGYQSGHVLREIWTAFPGLESCTLSVGLDKICNIDTTGFLKLDEILTGFSKKEMKRAKKMCRDVGKPRFESITNLKNLRELTLHYGPFRNRPPGRRLSDDCVTDIGAFYALQKLESLKYLAIRGHNISQRVVDELCRVRELHQDTSCSHLRLTSHPRSRYDSPHPMCTEDDVNYVRT</sequence>
<proteinExistence type="predicted"/>
<comment type="caution">
    <text evidence="2">The sequence shown here is derived from an EMBL/GenBank/DDBJ whole genome shotgun (WGS) entry which is preliminary data.</text>
</comment>
<dbReference type="Proteomes" id="UP000198287">
    <property type="component" value="Unassembled WGS sequence"/>
</dbReference>
<dbReference type="Gene3D" id="3.80.10.10">
    <property type="entry name" value="Ribonuclease Inhibitor"/>
    <property type="match status" value="1"/>
</dbReference>
<dbReference type="InterPro" id="IPR032675">
    <property type="entry name" value="LRR_dom_sf"/>
</dbReference>
<organism evidence="2 3">
    <name type="scientific">Folsomia candida</name>
    <name type="common">Springtail</name>
    <dbReference type="NCBI Taxonomy" id="158441"/>
    <lineage>
        <taxon>Eukaryota</taxon>
        <taxon>Metazoa</taxon>
        <taxon>Ecdysozoa</taxon>
        <taxon>Arthropoda</taxon>
        <taxon>Hexapoda</taxon>
        <taxon>Collembola</taxon>
        <taxon>Entomobryomorpha</taxon>
        <taxon>Isotomoidea</taxon>
        <taxon>Isotomidae</taxon>
        <taxon>Proisotominae</taxon>
        <taxon>Folsomia</taxon>
    </lineage>
</organism>